<accession>A0ABQ6DYG4</accession>
<name>A0ABQ6DYG4_9GAMM</name>
<dbReference type="SUPFAM" id="SSF55144">
    <property type="entry name" value="LigT-like"/>
    <property type="match status" value="1"/>
</dbReference>
<protein>
    <recommendedName>
        <fullName evidence="3">2'-5' RNA ligase family protein</fullName>
    </recommendedName>
</protein>
<organism evidence="1 2">
    <name type="scientific">Psychromonas marina</name>
    <dbReference type="NCBI Taxonomy" id="88364"/>
    <lineage>
        <taxon>Bacteria</taxon>
        <taxon>Pseudomonadati</taxon>
        <taxon>Pseudomonadota</taxon>
        <taxon>Gammaproteobacteria</taxon>
        <taxon>Alteromonadales</taxon>
        <taxon>Psychromonadaceae</taxon>
        <taxon>Psychromonas</taxon>
    </lineage>
</organism>
<dbReference type="Proteomes" id="UP001157353">
    <property type="component" value="Unassembled WGS sequence"/>
</dbReference>
<reference evidence="2" key="1">
    <citation type="journal article" date="2019" name="Int. J. Syst. Evol. Microbiol.">
        <title>The Global Catalogue of Microorganisms (GCM) 10K type strain sequencing project: providing services to taxonomists for standard genome sequencing and annotation.</title>
        <authorList>
            <consortium name="The Broad Institute Genomics Platform"/>
            <consortium name="The Broad Institute Genome Sequencing Center for Infectious Disease"/>
            <person name="Wu L."/>
            <person name="Ma J."/>
        </authorList>
    </citation>
    <scope>NUCLEOTIDE SEQUENCE [LARGE SCALE GENOMIC DNA]</scope>
    <source>
        <strain evidence="2">NBRC 103166</strain>
    </source>
</reference>
<dbReference type="Gene3D" id="3.90.1140.10">
    <property type="entry name" value="Cyclic phosphodiesterase"/>
    <property type="match status" value="1"/>
</dbReference>
<dbReference type="EMBL" id="BSPQ01000002">
    <property type="protein sequence ID" value="GLS90201.1"/>
    <property type="molecule type" value="Genomic_DNA"/>
</dbReference>
<dbReference type="RefSeq" id="WP_284203320.1">
    <property type="nucleotide sequence ID" value="NZ_BSPQ01000002.1"/>
</dbReference>
<proteinExistence type="predicted"/>
<keyword evidence="2" id="KW-1185">Reference proteome</keyword>
<evidence type="ECO:0000313" key="1">
    <source>
        <dbReference type="EMBL" id="GLS90201.1"/>
    </source>
</evidence>
<sequence>MFPITTEVPADIDFVDWHGGIQLYGFWCIKIEDDAWVDRLNRVRSIFHPYLQTGYQRFHHVTIATVGLMDAERWQVVERQVKLLRRLNCEKFNVCWEGLSSYVHSPIVSVISPDNGLSKLRDSLHLISTGDDSSVFDAHITLGYYATALSLEKVPMGGEDVDLATLEHLKVDNIQFCTYQTNTIKGPISVKYIIDLATALS</sequence>
<dbReference type="InterPro" id="IPR009097">
    <property type="entry name" value="Cyclic_Pdiesterase"/>
</dbReference>
<gene>
    <name evidence="1" type="ORF">GCM10007916_12680</name>
</gene>
<evidence type="ECO:0000313" key="2">
    <source>
        <dbReference type="Proteomes" id="UP001157353"/>
    </source>
</evidence>
<comment type="caution">
    <text evidence="1">The sequence shown here is derived from an EMBL/GenBank/DDBJ whole genome shotgun (WGS) entry which is preliminary data.</text>
</comment>
<evidence type="ECO:0008006" key="3">
    <source>
        <dbReference type="Google" id="ProtNLM"/>
    </source>
</evidence>